<dbReference type="Proteomes" id="UP001256646">
    <property type="component" value="Unassembled WGS sequence"/>
</dbReference>
<sequence>MPKTYKGIPISGSELEKRMDIATFDATKKYKEGTMVKFKSLDSTLDLVIDGYKYVTTIMIFSLLVNAPKPSGF</sequence>
<organism evidence="1 2">
    <name type="scientific">Clostridium aquiflavi</name>
    <dbReference type="NCBI Taxonomy" id="3073603"/>
    <lineage>
        <taxon>Bacteria</taxon>
        <taxon>Bacillati</taxon>
        <taxon>Bacillota</taxon>
        <taxon>Clostridia</taxon>
        <taxon>Eubacteriales</taxon>
        <taxon>Clostridiaceae</taxon>
        <taxon>Clostridium</taxon>
    </lineage>
</organism>
<comment type="caution">
    <text evidence="1">The sequence shown here is derived from an EMBL/GenBank/DDBJ whole genome shotgun (WGS) entry which is preliminary data.</text>
</comment>
<proteinExistence type="predicted"/>
<evidence type="ECO:0000313" key="1">
    <source>
        <dbReference type="EMBL" id="MDR5587393.1"/>
    </source>
</evidence>
<dbReference type="RefSeq" id="WP_309556379.1">
    <property type="nucleotide sequence ID" value="NZ_JAVJAN010000018.1"/>
</dbReference>
<gene>
    <name evidence="1" type="ORF">RGC78_07895</name>
</gene>
<evidence type="ECO:0000313" key="2">
    <source>
        <dbReference type="Proteomes" id="UP001256646"/>
    </source>
</evidence>
<dbReference type="EMBL" id="JAVJAN010000018">
    <property type="protein sequence ID" value="MDR5587393.1"/>
    <property type="molecule type" value="Genomic_DNA"/>
</dbReference>
<accession>A0ABU1EGV9</accession>
<keyword evidence="2" id="KW-1185">Reference proteome</keyword>
<name>A0ABU1EGV9_9CLOT</name>
<protein>
    <submittedName>
        <fullName evidence="1">Uncharacterized protein</fullName>
    </submittedName>
</protein>
<reference evidence="1 2" key="1">
    <citation type="submission" date="2023-09" db="EMBL/GenBank/DDBJ databases">
        <authorList>
            <person name="Zhai L."/>
        </authorList>
    </citation>
    <scope>NUCLEOTIDE SEQUENCE [LARGE SCALE GENOMIC DNA]</scope>
    <source>
        <strain evidence="1 2">5 N-1</strain>
    </source>
</reference>